<protein>
    <submittedName>
        <fullName evidence="1">Uncharacterized protein</fullName>
    </submittedName>
</protein>
<evidence type="ECO:0000313" key="2">
    <source>
        <dbReference type="Proteomes" id="UP001057402"/>
    </source>
</evidence>
<proteinExistence type="predicted"/>
<dbReference type="Proteomes" id="UP001057402">
    <property type="component" value="Chromosome 10"/>
</dbReference>
<sequence length="204" mass="22713">MEREGEVGVGLGGTLWEHLPLLVRTKSPESIEFILQALWKTRKTGLDPADRSIISEMLLLQDDTLLDPLLVCLRMLIRNVVPENLDEVGIQGLFPSEILPELRRLLTLLLLRLQRGWREDLLKDQAPVSRFKAMTWSMSASDGESADPEALVKLELQSDAKLQSGDSELLFRVPKDTSANILVSIRSLREQLSGVGETSNSAVS</sequence>
<gene>
    <name evidence="1" type="ORF">MLD38_032681</name>
</gene>
<reference evidence="2" key="1">
    <citation type="journal article" date="2023" name="Front. Plant Sci.">
        <title>Chromosomal-level genome assembly of Melastoma candidum provides insights into trichome evolution.</title>
        <authorList>
            <person name="Zhong Y."/>
            <person name="Wu W."/>
            <person name="Sun C."/>
            <person name="Zou P."/>
            <person name="Liu Y."/>
            <person name="Dai S."/>
            <person name="Zhou R."/>
        </authorList>
    </citation>
    <scope>NUCLEOTIDE SEQUENCE [LARGE SCALE GENOMIC DNA]</scope>
</reference>
<dbReference type="EMBL" id="CM042889">
    <property type="protein sequence ID" value="KAI4319031.1"/>
    <property type="molecule type" value="Genomic_DNA"/>
</dbReference>
<keyword evidence="2" id="KW-1185">Reference proteome</keyword>
<accession>A0ACB9M662</accession>
<name>A0ACB9M662_9MYRT</name>
<comment type="caution">
    <text evidence="1">The sequence shown here is derived from an EMBL/GenBank/DDBJ whole genome shotgun (WGS) entry which is preliminary data.</text>
</comment>
<organism evidence="1 2">
    <name type="scientific">Melastoma candidum</name>
    <dbReference type="NCBI Taxonomy" id="119954"/>
    <lineage>
        <taxon>Eukaryota</taxon>
        <taxon>Viridiplantae</taxon>
        <taxon>Streptophyta</taxon>
        <taxon>Embryophyta</taxon>
        <taxon>Tracheophyta</taxon>
        <taxon>Spermatophyta</taxon>
        <taxon>Magnoliopsida</taxon>
        <taxon>eudicotyledons</taxon>
        <taxon>Gunneridae</taxon>
        <taxon>Pentapetalae</taxon>
        <taxon>rosids</taxon>
        <taxon>malvids</taxon>
        <taxon>Myrtales</taxon>
        <taxon>Melastomataceae</taxon>
        <taxon>Melastomatoideae</taxon>
        <taxon>Melastomateae</taxon>
        <taxon>Melastoma</taxon>
    </lineage>
</organism>
<evidence type="ECO:0000313" key="1">
    <source>
        <dbReference type="EMBL" id="KAI4319031.1"/>
    </source>
</evidence>